<keyword evidence="1" id="KW-0677">Repeat</keyword>
<dbReference type="PROSITE" id="PS50005">
    <property type="entry name" value="TPR"/>
    <property type="match status" value="1"/>
</dbReference>
<proteinExistence type="predicted"/>
<dbReference type="Pfam" id="PF13431">
    <property type="entry name" value="TPR_17"/>
    <property type="match status" value="1"/>
</dbReference>
<sequence length="224" mass="25044">MTSMSPSSPLPERPTEEGQSSKDSSLNEAQKKKTQDISSSQASSSSQSEQPMSTSDTSEKSGKRQQDDSMDVDPVDQAIADAVSASEEEEEKKEQACDKIKRAEKENAEEEASTEECYKEMQQQAESLKSEGNSFFKEGLFHQAVEKYTLAIELLSDHTMTKTSQQILQSLLSNRAFCHIKLENYGSGIVDAERALQFNPLFSKAYYRRGCAYLCLSKYKKAQK</sequence>
<dbReference type="EMBL" id="MIGC01000888">
    <property type="protein sequence ID" value="PHJ24017.1"/>
    <property type="molecule type" value="Genomic_DNA"/>
</dbReference>
<dbReference type="Proteomes" id="UP000221165">
    <property type="component" value="Unassembled WGS sequence"/>
</dbReference>
<dbReference type="InterPro" id="IPR011990">
    <property type="entry name" value="TPR-like_helical_dom_sf"/>
</dbReference>
<name>A0A2C6L5W4_9APIC</name>
<feature type="compositionally biased region" description="Low complexity" evidence="4">
    <location>
        <begin position="36"/>
        <end position="55"/>
    </location>
</feature>
<feature type="compositionally biased region" description="Basic and acidic residues" evidence="4">
    <location>
        <begin position="57"/>
        <end position="67"/>
    </location>
</feature>
<feature type="repeat" description="TPR" evidence="3">
    <location>
        <begin position="125"/>
        <end position="158"/>
    </location>
</feature>
<gene>
    <name evidence="5" type="ORF">CSUI_002128</name>
</gene>
<reference evidence="5 6" key="1">
    <citation type="journal article" date="2017" name="Int. J. Parasitol.">
        <title>The genome of the protozoan parasite Cystoisospora suis and a reverse vaccinology approach to identify vaccine candidates.</title>
        <authorList>
            <person name="Palmieri N."/>
            <person name="Shrestha A."/>
            <person name="Ruttkowski B."/>
            <person name="Beck T."/>
            <person name="Vogl C."/>
            <person name="Tomley F."/>
            <person name="Blake D.P."/>
            <person name="Joachim A."/>
        </authorList>
    </citation>
    <scope>NUCLEOTIDE SEQUENCE [LARGE SCALE GENOMIC DNA]</scope>
    <source>
        <strain evidence="5 6">Wien I</strain>
    </source>
</reference>
<dbReference type="InterPro" id="IPR047150">
    <property type="entry name" value="SGT"/>
</dbReference>
<dbReference type="VEuPathDB" id="ToxoDB:CSUI_002128"/>
<evidence type="ECO:0000256" key="4">
    <source>
        <dbReference type="SAM" id="MobiDB-lite"/>
    </source>
</evidence>
<dbReference type="GO" id="GO:0016020">
    <property type="term" value="C:membrane"/>
    <property type="evidence" value="ECO:0007669"/>
    <property type="project" value="TreeGrafter"/>
</dbReference>
<dbReference type="SUPFAM" id="SSF48452">
    <property type="entry name" value="TPR-like"/>
    <property type="match status" value="1"/>
</dbReference>
<dbReference type="PANTHER" id="PTHR45831">
    <property type="entry name" value="LD24721P"/>
    <property type="match status" value="1"/>
</dbReference>
<dbReference type="GO" id="GO:0060090">
    <property type="term" value="F:molecular adaptor activity"/>
    <property type="evidence" value="ECO:0007669"/>
    <property type="project" value="TreeGrafter"/>
</dbReference>
<dbReference type="RefSeq" id="XP_067925691.1">
    <property type="nucleotide sequence ID" value="XM_068062330.1"/>
</dbReference>
<dbReference type="PANTHER" id="PTHR45831:SF2">
    <property type="entry name" value="LD24721P"/>
    <property type="match status" value="1"/>
</dbReference>
<accession>A0A2C6L5W4</accession>
<dbReference type="OrthoDB" id="1872379at2759"/>
<dbReference type="GO" id="GO:0072380">
    <property type="term" value="C:TRC complex"/>
    <property type="evidence" value="ECO:0007669"/>
    <property type="project" value="TreeGrafter"/>
</dbReference>
<dbReference type="GeneID" id="94425541"/>
<dbReference type="AlphaFoldDB" id="A0A2C6L5W4"/>
<organism evidence="5 6">
    <name type="scientific">Cystoisospora suis</name>
    <dbReference type="NCBI Taxonomy" id="483139"/>
    <lineage>
        <taxon>Eukaryota</taxon>
        <taxon>Sar</taxon>
        <taxon>Alveolata</taxon>
        <taxon>Apicomplexa</taxon>
        <taxon>Conoidasida</taxon>
        <taxon>Coccidia</taxon>
        <taxon>Eucoccidiorida</taxon>
        <taxon>Eimeriorina</taxon>
        <taxon>Sarcocystidae</taxon>
        <taxon>Cystoisospora</taxon>
    </lineage>
</organism>
<dbReference type="Gene3D" id="1.25.40.10">
    <property type="entry name" value="Tetratricopeptide repeat domain"/>
    <property type="match status" value="1"/>
</dbReference>
<keyword evidence="2 3" id="KW-0802">TPR repeat</keyword>
<protein>
    <submittedName>
        <fullName evidence="5">Serine threonine protein phosphatase</fullName>
    </submittedName>
</protein>
<evidence type="ECO:0000313" key="6">
    <source>
        <dbReference type="Proteomes" id="UP000221165"/>
    </source>
</evidence>
<evidence type="ECO:0000256" key="1">
    <source>
        <dbReference type="ARBA" id="ARBA00022737"/>
    </source>
</evidence>
<dbReference type="SMART" id="SM00028">
    <property type="entry name" value="TPR"/>
    <property type="match status" value="2"/>
</dbReference>
<evidence type="ECO:0000256" key="3">
    <source>
        <dbReference type="PROSITE-ProRule" id="PRU00339"/>
    </source>
</evidence>
<evidence type="ECO:0000313" key="5">
    <source>
        <dbReference type="EMBL" id="PHJ24017.1"/>
    </source>
</evidence>
<evidence type="ECO:0000256" key="2">
    <source>
        <dbReference type="ARBA" id="ARBA00022803"/>
    </source>
</evidence>
<comment type="caution">
    <text evidence="5">The sequence shown here is derived from an EMBL/GenBank/DDBJ whole genome shotgun (WGS) entry which is preliminary data.</text>
</comment>
<dbReference type="GO" id="GO:0006620">
    <property type="term" value="P:post-translational protein targeting to endoplasmic reticulum membrane"/>
    <property type="evidence" value="ECO:0007669"/>
    <property type="project" value="TreeGrafter"/>
</dbReference>
<dbReference type="InterPro" id="IPR019734">
    <property type="entry name" value="TPR_rpt"/>
</dbReference>
<feature type="non-terminal residue" evidence="5">
    <location>
        <position position="224"/>
    </location>
</feature>
<keyword evidence="6" id="KW-1185">Reference proteome</keyword>
<feature type="region of interest" description="Disordered" evidence="4">
    <location>
        <begin position="1"/>
        <end position="98"/>
    </location>
</feature>